<protein>
    <submittedName>
        <fullName evidence="2">Uncharacterized protein</fullName>
    </submittedName>
</protein>
<sequence>MLGEPRYAYAVRDVRVANGVLTIGLTSFALGNVMRLEVIGVAKPQPIGAWANQVAYPFCIVAVVLLLLRMAGADDIPWESALATACAGLAWPATRVWQRTRFWKPMWRYPVFALQMVTASQHVHRICSHDARHLAALAELMGAAMKDPSITYHGTVQLISNADSLHTLEAGRDSMVR</sequence>
<keyword evidence="1" id="KW-0472">Membrane</keyword>
<dbReference type="Proteomes" id="UP000540568">
    <property type="component" value="Unassembled WGS sequence"/>
</dbReference>
<proteinExistence type="predicted"/>
<evidence type="ECO:0000313" key="2">
    <source>
        <dbReference type="EMBL" id="MBA8809697.1"/>
    </source>
</evidence>
<evidence type="ECO:0000313" key="3">
    <source>
        <dbReference type="Proteomes" id="UP000540568"/>
    </source>
</evidence>
<gene>
    <name evidence="2" type="ORF">FHX71_003673</name>
</gene>
<dbReference type="RefSeq" id="WP_182618941.1">
    <property type="nucleotide sequence ID" value="NZ_BAAATF010000008.1"/>
</dbReference>
<keyword evidence="1" id="KW-1133">Transmembrane helix</keyword>
<accession>A0A7W3PFK0</accession>
<evidence type="ECO:0000256" key="1">
    <source>
        <dbReference type="SAM" id="Phobius"/>
    </source>
</evidence>
<name>A0A7W3PFK0_9MICO</name>
<dbReference type="EMBL" id="JACGWV010000002">
    <property type="protein sequence ID" value="MBA8809697.1"/>
    <property type="molecule type" value="Genomic_DNA"/>
</dbReference>
<feature type="transmembrane region" description="Helical" evidence="1">
    <location>
        <begin position="20"/>
        <end position="42"/>
    </location>
</feature>
<dbReference type="AlphaFoldDB" id="A0A7W3PFK0"/>
<keyword evidence="3" id="KW-1185">Reference proteome</keyword>
<reference evidence="2 3" key="1">
    <citation type="submission" date="2020-07" db="EMBL/GenBank/DDBJ databases">
        <title>Sequencing the genomes of 1000 actinobacteria strains.</title>
        <authorList>
            <person name="Klenk H.-P."/>
        </authorList>
    </citation>
    <scope>NUCLEOTIDE SEQUENCE [LARGE SCALE GENOMIC DNA]</scope>
    <source>
        <strain evidence="2 3">DSM 44121</strain>
    </source>
</reference>
<comment type="caution">
    <text evidence="2">The sequence shown here is derived from an EMBL/GenBank/DDBJ whole genome shotgun (WGS) entry which is preliminary data.</text>
</comment>
<keyword evidence="1" id="KW-0812">Transmembrane</keyword>
<organism evidence="2 3">
    <name type="scientific">Promicromonospora sukumoe</name>
    <dbReference type="NCBI Taxonomy" id="88382"/>
    <lineage>
        <taxon>Bacteria</taxon>
        <taxon>Bacillati</taxon>
        <taxon>Actinomycetota</taxon>
        <taxon>Actinomycetes</taxon>
        <taxon>Micrococcales</taxon>
        <taxon>Promicromonosporaceae</taxon>
        <taxon>Promicromonospora</taxon>
    </lineage>
</organism>
<feature type="transmembrane region" description="Helical" evidence="1">
    <location>
        <begin position="54"/>
        <end position="72"/>
    </location>
</feature>